<dbReference type="OrthoDB" id="18894at2759"/>
<dbReference type="EMBL" id="JANBPT010000576">
    <property type="protein sequence ID" value="KAJ1916601.1"/>
    <property type="molecule type" value="Genomic_DNA"/>
</dbReference>
<dbReference type="InterPro" id="IPR004853">
    <property type="entry name" value="Sugar_P_trans_dom"/>
</dbReference>
<dbReference type="InterPro" id="IPR050186">
    <property type="entry name" value="TPT_transporter"/>
</dbReference>
<feature type="region of interest" description="Disordered" evidence="5">
    <location>
        <begin position="398"/>
        <end position="423"/>
    </location>
</feature>
<dbReference type="SUPFAM" id="SSF103481">
    <property type="entry name" value="Multidrug resistance efflux transporter EmrE"/>
    <property type="match status" value="1"/>
</dbReference>
<feature type="transmembrane region" description="Helical" evidence="6">
    <location>
        <begin position="175"/>
        <end position="196"/>
    </location>
</feature>
<evidence type="ECO:0000256" key="6">
    <source>
        <dbReference type="SAM" id="Phobius"/>
    </source>
</evidence>
<gene>
    <name evidence="8" type="ORF">IWQ60_008046</name>
</gene>
<dbReference type="Pfam" id="PF03151">
    <property type="entry name" value="TPT"/>
    <property type="match status" value="1"/>
</dbReference>
<evidence type="ECO:0000313" key="9">
    <source>
        <dbReference type="Proteomes" id="UP001150569"/>
    </source>
</evidence>
<dbReference type="GO" id="GO:0016020">
    <property type="term" value="C:membrane"/>
    <property type="evidence" value="ECO:0007669"/>
    <property type="project" value="UniProtKB-SubCell"/>
</dbReference>
<sequence>MTKSPEPNVLRAEGPDPPSRSFRVNLLINGSLILLWYCFSTGLSLYNKWLFGKSTMNFSFPLFTSGLHMAIQFLLAGAIMLCLPGQRPRRLPRWRDYLSKVLPCAVATGLDIGLSNLSLRTITLSFYTMCKSSSLAFVLLFAFAFGLETPRLSLVGIIAMISVGVFLMAASEVDFVLAGFVQVMLAAAMSGLRWSLTQILLQDHSIGISTPIASMFFLSPLMSLCLFAASMVTEDLNALADSTVFTSGSLATVMALILVLGGVLATLMVTAEYQLIARTSVVTLSVAGIFKEVVTIALSSITFKDRLTPLNLFGLAVTLLGIGIYKWMKLRTMHEDSLRADGADYKPVGDAADAQPLSPGRYLPHRLSSATSLHTGDLLPSVGTRRIHQAGWLPITDDDDPVDTTELQPLDRTPAPTSRFRSFVSSRSGRGTRALNGFVPLDTNLPTTEPIFEFIDDDGVTEASLTGRHSRPA</sequence>
<accession>A0A9W8DMI0</accession>
<keyword evidence="3 6" id="KW-1133">Transmembrane helix</keyword>
<feature type="transmembrane region" description="Helical" evidence="6">
    <location>
        <begin position="97"/>
        <end position="118"/>
    </location>
</feature>
<feature type="transmembrane region" description="Helical" evidence="6">
    <location>
        <begin position="66"/>
        <end position="85"/>
    </location>
</feature>
<keyword evidence="9" id="KW-1185">Reference proteome</keyword>
<dbReference type="Proteomes" id="UP001150569">
    <property type="component" value="Unassembled WGS sequence"/>
</dbReference>
<evidence type="ECO:0000256" key="1">
    <source>
        <dbReference type="ARBA" id="ARBA00004141"/>
    </source>
</evidence>
<comment type="caution">
    <text evidence="8">The sequence shown here is derived from an EMBL/GenBank/DDBJ whole genome shotgun (WGS) entry which is preliminary data.</text>
</comment>
<evidence type="ECO:0000256" key="2">
    <source>
        <dbReference type="ARBA" id="ARBA00022692"/>
    </source>
</evidence>
<evidence type="ECO:0000256" key="3">
    <source>
        <dbReference type="ARBA" id="ARBA00022989"/>
    </source>
</evidence>
<feature type="domain" description="Sugar phosphate transporter" evidence="7">
    <location>
        <begin position="30"/>
        <end position="325"/>
    </location>
</feature>
<name>A0A9W8DMI0_9FUNG</name>
<feature type="transmembrane region" description="Helical" evidence="6">
    <location>
        <begin position="152"/>
        <end position="169"/>
    </location>
</feature>
<feature type="transmembrane region" description="Helical" evidence="6">
    <location>
        <begin position="309"/>
        <end position="328"/>
    </location>
</feature>
<feature type="transmembrane region" description="Helical" evidence="6">
    <location>
        <begin position="208"/>
        <end position="229"/>
    </location>
</feature>
<evidence type="ECO:0000313" key="8">
    <source>
        <dbReference type="EMBL" id="KAJ1916601.1"/>
    </source>
</evidence>
<keyword evidence="2 6" id="KW-0812">Transmembrane</keyword>
<evidence type="ECO:0000256" key="5">
    <source>
        <dbReference type="SAM" id="MobiDB-lite"/>
    </source>
</evidence>
<dbReference type="InterPro" id="IPR037185">
    <property type="entry name" value="EmrE-like"/>
</dbReference>
<evidence type="ECO:0000259" key="7">
    <source>
        <dbReference type="Pfam" id="PF03151"/>
    </source>
</evidence>
<reference evidence="8" key="1">
    <citation type="submission" date="2022-07" db="EMBL/GenBank/DDBJ databases">
        <title>Phylogenomic reconstructions and comparative analyses of Kickxellomycotina fungi.</title>
        <authorList>
            <person name="Reynolds N.K."/>
            <person name="Stajich J.E."/>
            <person name="Barry K."/>
            <person name="Grigoriev I.V."/>
            <person name="Crous P."/>
            <person name="Smith M.E."/>
        </authorList>
    </citation>
    <scope>NUCLEOTIDE SEQUENCE</scope>
    <source>
        <strain evidence="8">RSA 861</strain>
    </source>
</reference>
<dbReference type="PANTHER" id="PTHR11132">
    <property type="entry name" value="SOLUTE CARRIER FAMILY 35"/>
    <property type="match status" value="1"/>
</dbReference>
<keyword evidence="4 6" id="KW-0472">Membrane</keyword>
<feature type="transmembrane region" description="Helical" evidence="6">
    <location>
        <begin position="249"/>
        <end position="269"/>
    </location>
</feature>
<dbReference type="AlphaFoldDB" id="A0A9W8DMI0"/>
<protein>
    <recommendedName>
        <fullName evidence="7">Sugar phosphate transporter domain-containing protein</fullName>
    </recommendedName>
</protein>
<feature type="transmembrane region" description="Helical" evidence="6">
    <location>
        <begin position="26"/>
        <end position="46"/>
    </location>
</feature>
<feature type="transmembrane region" description="Helical" evidence="6">
    <location>
        <begin position="281"/>
        <end position="303"/>
    </location>
</feature>
<proteinExistence type="predicted"/>
<evidence type="ECO:0000256" key="4">
    <source>
        <dbReference type="ARBA" id="ARBA00023136"/>
    </source>
</evidence>
<comment type="subcellular location">
    <subcellularLocation>
        <location evidence="1">Membrane</location>
        <topology evidence="1">Multi-pass membrane protein</topology>
    </subcellularLocation>
</comment>
<organism evidence="8 9">
    <name type="scientific">Tieghemiomyces parasiticus</name>
    <dbReference type="NCBI Taxonomy" id="78921"/>
    <lineage>
        <taxon>Eukaryota</taxon>
        <taxon>Fungi</taxon>
        <taxon>Fungi incertae sedis</taxon>
        <taxon>Zoopagomycota</taxon>
        <taxon>Kickxellomycotina</taxon>
        <taxon>Dimargaritomycetes</taxon>
        <taxon>Dimargaritales</taxon>
        <taxon>Dimargaritaceae</taxon>
        <taxon>Tieghemiomyces</taxon>
    </lineage>
</organism>
<feature type="transmembrane region" description="Helical" evidence="6">
    <location>
        <begin position="124"/>
        <end position="145"/>
    </location>
</feature>